<dbReference type="AlphaFoldDB" id="A0A9D3X273"/>
<dbReference type="EMBL" id="JAHDVG010000483">
    <property type="protein sequence ID" value="KAH1171258.1"/>
    <property type="molecule type" value="Genomic_DNA"/>
</dbReference>
<keyword evidence="2" id="KW-1185">Reference proteome</keyword>
<evidence type="ECO:0000313" key="1">
    <source>
        <dbReference type="EMBL" id="KAH1171258.1"/>
    </source>
</evidence>
<feature type="non-terminal residue" evidence="1">
    <location>
        <position position="1"/>
    </location>
</feature>
<accession>A0A9D3X273</accession>
<protein>
    <submittedName>
        <fullName evidence="1">Uncharacterized protein</fullName>
    </submittedName>
</protein>
<gene>
    <name evidence="1" type="ORF">KIL84_006876</name>
</gene>
<reference evidence="1" key="1">
    <citation type="submission" date="2021-09" db="EMBL/GenBank/DDBJ databases">
        <title>The genome of Mauremys mutica provides insights into the evolution of semi-aquatic lifestyle.</title>
        <authorList>
            <person name="Gong S."/>
            <person name="Gao Y."/>
        </authorList>
    </citation>
    <scope>NUCLEOTIDE SEQUENCE</scope>
    <source>
        <strain evidence="1">MM-2020</strain>
        <tissue evidence="1">Muscle</tissue>
    </source>
</reference>
<sequence length="67" mass="7534">LSCLVPLYSWENGLSNETQLYPFLTTLYDQHFHQPKDLELGAEWQQVPPCHAIEGGPSEIGADSSFK</sequence>
<proteinExistence type="predicted"/>
<evidence type="ECO:0000313" key="2">
    <source>
        <dbReference type="Proteomes" id="UP000827986"/>
    </source>
</evidence>
<feature type="non-terminal residue" evidence="1">
    <location>
        <position position="67"/>
    </location>
</feature>
<name>A0A9D3X273_9SAUR</name>
<dbReference type="Proteomes" id="UP000827986">
    <property type="component" value="Unassembled WGS sequence"/>
</dbReference>
<organism evidence="1 2">
    <name type="scientific">Mauremys mutica</name>
    <name type="common">yellowpond turtle</name>
    <dbReference type="NCBI Taxonomy" id="74926"/>
    <lineage>
        <taxon>Eukaryota</taxon>
        <taxon>Metazoa</taxon>
        <taxon>Chordata</taxon>
        <taxon>Craniata</taxon>
        <taxon>Vertebrata</taxon>
        <taxon>Euteleostomi</taxon>
        <taxon>Archelosauria</taxon>
        <taxon>Testudinata</taxon>
        <taxon>Testudines</taxon>
        <taxon>Cryptodira</taxon>
        <taxon>Durocryptodira</taxon>
        <taxon>Testudinoidea</taxon>
        <taxon>Geoemydidae</taxon>
        <taxon>Geoemydinae</taxon>
        <taxon>Mauremys</taxon>
    </lineage>
</organism>
<comment type="caution">
    <text evidence="1">The sequence shown here is derived from an EMBL/GenBank/DDBJ whole genome shotgun (WGS) entry which is preliminary data.</text>
</comment>